<evidence type="ECO:0000313" key="2">
    <source>
        <dbReference type="EMBL" id="KAF2809348.1"/>
    </source>
</evidence>
<dbReference type="EMBL" id="MU003701">
    <property type="protein sequence ID" value="KAF2809348.1"/>
    <property type="molecule type" value="Genomic_DNA"/>
</dbReference>
<dbReference type="GeneID" id="54454845"/>
<dbReference type="Proteomes" id="UP000504636">
    <property type="component" value="Unplaced"/>
</dbReference>
<reference evidence="4" key="2">
    <citation type="submission" date="2020-04" db="EMBL/GenBank/DDBJ databases">
        <authorList>
            <consortium name="NCBI Genome Project"/>
        </authorList>
    </citation>
    <scope>NUCLEOTIDE SEQUENCE</scope>
    <source>
        <strain evidence="4">CBS 304.34</strain>
    </source>
</reference>
<dbReference type="AlphaFoldDB" id="A0A6A6YLD5"/>
<sequence>MMASSGYFQKPENRILPAIIFGQWASPIWWRCMVLLKSGCSTLYFFRYINPVYWLWIILRSLIWAALYYSSYGFGLKRAGASPSAFIYLGILGVFVIASMSWKDTYTLYGTRGASQKALYTVLVTFWCLYFITDFGNNFHENYMQSHRDWRSSSKFVMFIDNKVRLEVPFCEEIMDDRTFLKMLGHFYYLRKAEGRLIEALSAKSLARIDVVKAGARGCFW</sequence>
<reference evidence="4" key="3">
    <citation type="submission" date="2025-04" db="UniProtKB">
        <authorList>
            <consortium name="RefSeq"/>
        </authorList>
    </citation>
    <scope>IDENTIFICATION</scope>
    <source>
        <strain evidence="4">CBS 304.34</strain>
    </source>
</reference>
<keyword evidence="3" id="KW-1185">Reference proteome</keyword>
<name>A0A6A6YLD5_9PEZI</name>
<feature type="transmembrane region" description="Helical" evidence="1">
    <location>
        <begin position="118"/>
        <end position="136"/>
    </location>
</feature>
<dbReference type="RefSeq" id="XP_033576312.1">
    <property type="nucleotide sequence ID" value="XM_033713952.1"/>
</dbReference>
<reference evidence="2 4" key="1">
    <citation type="journal article" date="2020" name="Stud. Mycol.">
        <title>101 Dothideomycetes genomes: a test case for predicting lifestyles and emergence of pathogens.</title>
        <authorList>
            <person name="Haridas S."/>
            <person name="Albert R."/>
            <person name="Binder M."/>
            <person name="Bloem J."/>
            <person name="Labutti K."/>
            <person name="Salamov A."/>
            <person name="Andreopoulos B."/>
            <person name="Baker S."/>
            <person name="Barry K."/>
            <person name="Bills G."/>
            <person name="Bluhm B."/>
            <person name="Cannon C."/>
            <person name="Castanera R."/>
            <person name="Culley D."/>
            <person name="Daum C."/>
            <person name="Ezra D."/>
            <person name="Gonzalez J."/>
            <person name="Henrissat B."/>
            <person name="Kuo A."/>
            <person name="Liang C."/>
            <person name="Lipzen A."/>
            <person name="Lutzoni F."/>
            <person name="Magnuson J."/>
            <person name="Mondo S."/>
            <person name="Nolan M."/>
            <person name="Ohm R."/>
            <person name="Pangilinan J."/>
            <person name="Park H.-J."/>
            <person name="Ramirez L."/>
            <person name="Alfaro M."/>
            <person name="Sun H."/>
            <person name="Tritt A."/>
            <person name="Yoshinaga Y."/>
            <person name="Zwiers L.-H."/>
            <person name="Turgeon B."/>
            <person name="Goodwin S."/>
            <person name="Spatafora J."/>
            <person name="Crous P."/>
            <person name="Grigoriev I."/>
        </authorList>
    </citation>
    <scope>NUCLEOTIDE SEQUENCE</scope>
    <source>
        <strain evidence="2 4">CBS 304.34</strain>
    </source>
</reference>
<feature type="transmembrane region" description="Helical" evidence="1">
    <location>
        <begin position="52"/>
        <end position="69"/>
    </location>
</feature>
<gene>
    <name evidence="2 4" type="ORF">BDZ99DRAFT_27649</name>
</gene>
<keyword evidence="1" id="KW-0812">Transmembrane</keyword>
<keyword evidence="1" id="KW-1133">Transmembrane helix</keyword>
<accession>A0A6A6YLD5</accession>
<protein>
    <submittedName>
        <fullName evidence="2 4">Uncharacterized protein</fullName>
    </submittedName>
</protein>
<feature type="transmembrane region" description="Helical" evidence="1">
    <location>
        <begin position="81"/>
        <end position="98"/>
    </location>
</feature>
<evidence type="ECO:0000313" key="4">
    <source>
        <dbReference type="RefSeq" id="XP_033576312.1"/>
    </source>
</evidence>
<evidence type="ECO:0000313" key="3">
    <source>
        <dbReference type="Proteomes" id="UP000504636"/>
    </source>
</evidence>
<proteinExistence type="predicted"/>
<evidence type="ECO:0000256" key="1">
    <source>
        <dbReference type="SAM" id="Phobius"/>
    </source>
</evidence>
<keyword evidence="1" id="KW-0472">Membrane</keyword>
<organism evidence="2">
    <name type="scientific">Mytilinidion resinicola</name>
    <dbReference type="NCBI Taxonomy" id="574789"/>
    <lineage>
        <taxon>Eukaryota</taxon>
        <taxon>Fungi</taxon>
        <taxon>Dikarya</taxon>
        <taxon>Ascomycota</taxon>
        <taxon>Pezizomycotina</taxon>
        <taxon>Dothideomycetes</taxon>
        <taxon>Pleosporomycetidae</taxon>
        <taxon>Mytilinidiales</taxon>
        <taxon>Mytilinidiaceae</taxon>
        <taxon>Mytilinidion</taxon>
    </lineage>
</organism>